<evidence type="ECO:0000256" key="4">
    <source>
        <dbReference type="ARBA" id="ARBA00022692"/>
    </source>
</evidence>
<organism evidence="11 12">
    <name type="scientific">Pseudolysinimonas kribbensis</name>
    <dbReference type="NCBI Taxonomy" id="433641"/>
    <lineage>
        <taxon>Bacteria</taxon>
        <taxon>Bacillati</taxon>
        <taxon>Actinomycetota</taxon>
        <taxon>Actinomycetes</taxon>
        <taxon>Micrococcales</taxon>
        <taxon>Microbacteriaceae</taxon>
        <taxon>Pseudolysinimonas</taxon>
    </lineage>
</organism>
<feature type="transmembrane region" description="Helical" evidence="10">
    <location>
        <begin position="186"/>
        <end position="209"/>
    </location>
</feature>
<sequence length="274" mass="28391">MLLQVLLSGLAIGAVYGLMAMAFAIVFYVTRVINFATGQLLMVSIMITAALSRAGLPDIVSVVVGVLASTVAGVLIYLLAVRPVLRFDRFSFAWLVSTLGVAIVLQSLAAIIWGPTSRGFPALLNRDNLHIGGAGISVQELLTIIVAIVVLVGFELVRRRTLFGKLGQAISADPEMASAIGARVTGFAIAAFAIGGLLAGVAGILVGPITFSNPYLGDTYGIFGFIALMIGGIERPAAAMGAGSCSASCPSVRTRSSARRRPTGSRSSSSWPCC</sequence>
<dbReference type="RefSeq" id="WP_284254677.1">
    <property type="nucleotide sequence ID" value="NZ_BSVB01000001.1"/>
</dbReference>
<dbReference type="EMBL" id="BSVB01000001">
    <property type="protein sequence ID" value="GMA96009.1"/>
    <property type="molecule type" value="Genomic_DNA"/>
</dbReference>
<evidence type="ECO:0000313" key="11">
    <source>
        <dbReference type="EMBL" id="GMA96009.1"/>
    </source>
</evidence>
<keyword evidence="7 10" id="KW-0472">Membrane</keyword>
<evidence type="ECO:0000256" key="5">
    <source>
        <dbReference type="ARBA" id="ARBA00022970"/>
    </source>
</evidence>
<dbReference type="Pfam" id="PF02653">
    <property type="entry name" value="BPD_transp_2"/>
    <property type="match status" value="1"/>
</dbReference>
<keyword evidence="6 10" id="KW-1133">Transmembrane helix</keyword>
<evidence type="ECO:0000256" key="7">
    <source>
        <dbReference type="ARBA" id="ARBA00023136"/>
    </source>
</evidence>
<dbReference type="Proteomes" id="UP001157034">
    <property type="component" value="Unassembled WGS sequence"/>
</dbReference>
<keyword evidence="3" id="KW-1003">Cell membrane</keyword>
<dbReference type="CDD" id="cd06582">
    <property type="entry name" value="TM_PBP1_LivH_like"/>
    <property type="match status" value="1"/>
</dbReference>
<keyword evidence="5" id="KW-0029">Amino-acid transport</keyword>
<keyword evidence="4 10" id="KW-0812">Transmembrane</keyword>
<comment type="caution">
    <text evidence="11">The sequence shown here is derived from an EMBL/GenBank/DDBJ whole genome shotgun (WGS) entry which is preliminary data.</text>
</comment>
<feature type="compositionally biased region" description="Low complexity" evidence="9">
    <location>
        <begin position="245"/>
        <end position="255"/>
    </location>
</feature>
<accession>A0ABQ6K9G7</accession>
<feature type="region of interest" description="Disordered" evidence="9">
    <location>
        <begin position="245"/>
        <end position="274"/>
    </location>
</feature>
<keyword evidence="12" id="KW-1185">Reference proteome</keyword>
<comment type="subcellular location">
    <subcellularLocation>
        <location evidence="1">Cell membrane</location>
        <topology evidence="1">Multi-pass membrane protein</topology>
    </subcellularLocation>
</comment>
<name>A0ABQ6K9G7_9MICO</name>
<evidence type="ECO:0000313" key="12">
    <source>
        <dbReference type="Proteomes" id="UP001157034"/>
    </source>
</evidence>
<evidence type="ECO:0000256" key="6">
    <source>
        <dbReference type="ARBA" id="ARBA00022989"/>
    </source>
</evidence>
<evidence type="ECO:0000256" key="3">
    <source>
        <dbReference type="ARBA" id="ARBA00022475"/>
    </source>
</evidence>
<feature type="transmembrane region" description="Helical" evidence="10">
    <location>
        <begin position="59"/>
        <end position="80"/>
    </location>
</feature>
<dbReference type="InterPro" id="IPR001851">
    <property type="entry name" value="ABC_transp_permease"/>
</dbReference>
<feature type="transmembrane region" description="Helical" evidence="10">
    <location>
        <begin position="215"/>
        <end position="233"/>
    </location>
</feature>
<comment type="similarity">
    <text evidence="8">Belongs to the binding-protein-dependent transport system permease family. LivHM subfamily.</text>
</comment>
<dbReference type="PANTHER" id="PTHR11795">
    <property type="entry name" value="BRANCHED-CHAIN AMINO ACID TRANSPORT SYSTEM PERMEASE PROTEIN LIVH"/>
    <property type="match status" value="1"/>
</dbReference>
<evidence type="ECO:0000256" key="1">
    <source>
        <dbReference type="ARBA" id="ARBA00004651"/>
    </source>
</evidence>
<feature type="compositionally biased region" description="Low complexity" evidence="9">
    <location>
        <begin position="264"/>
        <end position="274"/>
    </location>
</feature>
<evidence type="ECO:0000256" key="9">
    <source>
        <dbReference type="SAM" id="MobiDB-lite"/>
    </source>
</evidence>
<proteinExistence type="inferred from homology"/>
<evidence type="ECO:0000256" key="8">
    <source>
        <dbReference type="ARBA" id="ARBA00037998"/>
    </source>
</evidence>
<keyword evidence="2" id="KW-0813">Transport</keyword>
<feature type="transmembrane region" description="Helical" evidence="10">
    <location>
        <begin position="35"/>
        <end position="53"/>
    </location>
</feature>
<evidence type="ECO:0000256" key="2">
    <source>
        <dbReference type="ARBA" id="ARBA00022448"/>
    </source>
</evidence>
<feature type="transmembrane region" description="Helical" evidence="10">
    <location>
        <begin position="6"/>
        <end position="28"/>
    </location>
</feature>
<feature type="transmembrane region" description="Helical" evidence="10">
    <location>
        <begin position="134"/>
        <end position="157"/>
    </location>
</feature>
<protein>
    <submittedName>
        <fullName evidence="11">Branched-chain amino acid ABC transporter permease</fullName>
    </submittedName>
</protein>
<dbReference type="InterPro" id="IPR052157">
    <property type="entry name" value="BCAA_transport_permease"/>
</dbReference>
<dbReference type="PANTHER" id="PTHR11795:SF450">
    <property type="entry name" value="ABC TRANSPORTER PERMEASE PROTEIN"/>
    <property type="match status" value="1"/>
</dbReference>
<feature type="transmembrane region" description="Helical" evidence="10">
    <location>
        <begin position="92"/>
        <end position="114"/>
    </location>
</feature>
<evidence type="ECO:0000256" key="10">
    <source>
        <dbReference type="SAM" id="Phobius"/>
    </source>
</evidence>
<gene>
    <name evidence="11" type="ORF">GCM10025881_28330</name>
</gene>
<reference evidence="12" key="1">
    <citation type="journal article" date="2019" name="Int. J. Syst. Evol. Microbiol.">
        <title>The Global Catalogue of Microorganisms (GCM) 10K type strain sequencing project: providing services to taxonomists for standard genome sequencing and annotation.</title>
        <authorList>
            <consortium name="The Broad Institute Genomics Platform"/>
            <consortium name="The Broad Institute Genome Sequencing Center for Infectious Disease"/>
            <person name="Wu L."/>
            <person name="Ma J."/>
        </authorList>
    </citation>
    <scope>NUCLEOTIDE SEQUENCE [LARGE SCALE GENOMIC DNA]</scope>
    <source>
        <strain evidence="12">NBRC 108894</strain>
    </source>
</reference>